<evidence type="ECO:0000313" key="3">
    <source>
        <dbReference type="Proteomes" id="UP001497382"/>
    </source>
</evidence>
<feature type="region of interest" description="Disordered" evidence="1">
    <location>
        <begin position="37"/>
        <end position="69"/>
    </location>
</feature>
<sequence>MSYSNYTGAKFMVNCNFIDNKEGFNAKTSSHCLLEANKSNKKGSRPLDKATGSDHCTEVGPSYPINKLD</sequence>
<comment type="caution">
    <text evidence="2">The sequence shown here is derived from an EMBL/GenBank/DDBJ whole genome shotgun (WGS) entry which is preliminary data.</text>
</comment>
<feature type="non-terminal residue" evidence="2">
    <location>
        <position position="69"/>
    </location>
</feature>
<evidence type="ECO:0000256" key="1">
    <source>
        <dbReference type="SAM" id="MobiDB-lite"/>
    </source>
</evidence>
<dbReference type="AlphaFoldDB" id="A0AAV1YSL1"/>
<name>A0AAV1YSL1_9ARAC</name>
<dbReference type="Proteomes" id="UP001497382">
    <property type="component" value="Unassembled WGS sequence"/>
</dbReference>
<evidence type="ECO:0000313" key="2">
    <source>
        <dbReference type="EMBL" id="CAL1261935.1"/>
    </source>
</evidence>
<keyword evidence="3" id="KW-1185">Reference proteome</keyword>
<gene>
    <name evidence="2" type="ORF">LARSCL_LOCUS697</name>
</gene>
<organism evidence="2 3">
    <name type="scientific">Larinioides sclopetarius</name>
    <dbReference type="NCBI Taxonomy" id="280406"/>
    <lineage>
        <taxon>Eukaryota</taxon>
        <taxon>Metazoa</taxon>
        <taxon>Ecdysozoa</taxon>
        <taxon>Arthropoda</taxon>
        <taxon>Chelicerata</taxon>
        <taxon>Arachnida</taxon>
        <taxon>Araneae</taxon>
        <taxon>Araneomorphae</taxon>
        <taxon>Entelegynae</taxon>
        <taxon>Araneoidea</taxon>
        <taxon>Araneidae</taxon>
        <taxon>Larinioides</taxon>
    </lineage>
</organism>
<proteinExistence type="predicted"/>
<protein>
    <submittedName>
        <fullName evidence="2">Uncharacterized protein</fullName>
    </submittedName>
</protein>
<accession>A0AAV1YSL1</accession>
<feature type="compositionally biased region" description="Basic and acidic residues" evidence="1">
    <location>
        <begin position="45"/>
        <end position="57"/>
    </location>
</feature>
<dbReference type="EMBL" id="CAXIEN010000004">
    <property type="protein sequence ID" value="CAL1261935.1"/>
    <property type="molecule type" value="Genomic_DNA"/>
</dbReference>
<reference evidence="2 3" key="1">
    <citation type="submission" date="2024-04" db="EMBL/GenBank/DDBJ databases">
        <authorList>
            <person name="Rising A."/>
            <person name="Reimegard J."/>
            <person name="Sonavane S."/>
            <person name="Akerstrom W."/>
            <person name="Nylinder S."/>
            <person name="Hedman E."/>
            <person name="Kallberg Y."/>
        </authorList>
    </citation>
    <scope>NUCLEOTIDE SEQUENCE [LARGE SCALE GENOMIC DNA]</scope>
</reference>